<proteinExistence type="predicted"/>
<evidence type="ECO:0000313" key="1">
    <source>
        <dbReference type="EMBL" id="HAS8540966.1"/>
    </source>
</evidence>
<comment type="caution">
    <text evidence="1">The sequence shown here is derived from an EMBL/GenBank/DDBJ whole genome shotgun (WGS) entry which is preliminary data.</text>
</comment>
<reference evidence="1" key="1">
    <citation type="journal article" date="2018" name="Genome Biol.">
        <title>SKESA: strategic k-mer extension for scrupulous assemblies.</title>
        <authorList>
            <person name="Souvorov A."/>
            <person name="Agarwala R."/>
            <person name="Lipman D.J."/>
        </authorList>
    </citation>
    <scope>NUCLEOTIDE SEQUENCE</scope>
    <source>
        <strain evidence="1">BCW_3452</strain>
    </source>
</reference>
<organism evidence="1">
    <name type="scientific">Vibrio vulnificus</name>
    <dbReference type="NCBI Taxonomy" id="672"/>
    <lineage>
        <taxon>Bacteria</taxon>
        <taxon>Pseudomonadati</taxon>
        <taxon>Pseudomonadota</taxon>
        <taxon>Gammaproteobacteria</taxon>
        <taxon>Vibrionales</taxon>
        <taxon>Vibrionaceae</taxon>
        <taxon>Vibrio</taxon>
    </lineage>
</organism>
<name>A0A8H9N180_VIBVL</name>
<protein>
    <submittedName>
        <fullName evidence="1">Uncharacterized protein</fullName>
    </submittedName>
</protein>
<dbReference type="Gene3D" id="1.25.40.10">
    <property type="entry name" value="Tetratricopeptide repeat domain"/>
    <property type="match status" value="1"/>
</dbReference>
<gene>
    <name evidence="1" type="ORF">I7730_14340</name>
</gene>
<dbReference type="EMBL" id="DACRBY010000017">
    <property type="protein sequence ID" value="HAS8540966.1"/>
    <property type="molecule type" value="Genomic_DNA"/>
</dbReference>
<dbReference type="InterPro" id="IPR011990">
    <property type="entry name" value="TPR-like_helical_dom_sf"/>
</dbReference>
<dbReference type="AlphaFoldDB" id="A0A8H9N180"/>
<reference evidence="1" key="2">
    <citation type="submission" date="2019-01" db="EMBL/GenBank/DDBJ databases">
        <authorList>
            <consortium name="NCBI Pathogen Detection Project"/>
        </authorList>
    </citation>
    <scope>NUCLEOTIDE SEQUENCE</scope>
    <source>
        <strain evidence="1">BCW_3452</strain>
    </source>
</reference>
<accession>A0A8H9N180</accession>
<dbReference type="Proteomes" id="UP000863257">
    <property type="component" value="Unassembled WGS sequence"/>
</dbReference>
<sequence>MEDFKDNDWGESVSQYEARQRNKKMLGIGGLALATCLYFGLRTDVPTADEVRLSILKKDYDYALEQIADIDKEYGIESSPAILLLKSSIYLEGDSEYYDMRKGYSYLKQYFEYEPRVAEAIVLLDLVDRLSLHVTEKEQYLMFLSNNGDEVAKGQLVDLYLSSSDSGDHREAYKLLLGMPVSTERNIKLSDYLIYIKGGSAALGEAHDLLLSAAALGSPEAQMKLAFLIVEQRKTSKSKKKVNLDNFPKIVTKAIDMGYSDKKNLSEVARLLETGRFGVPVDAVLAQRIRNKVKELENE</sequence>